<dbReference type="GO" id="GO:0008360">
    <property type="term" value="P:regulation of cell shape"/>
    <property type="evidence" value="ECO:0007669"/>
    <property type="project" value="UniProtKB-KW"/>
</dbReference>
<dbReference type="EMBL" id="LBZB01000009">
    <property type="protein sequence ID" value="KKR63215.1"/>
    <property type="molecule type" value="Genomic_DNA"/>
</dbReference>
<evidence type="ECO:0000256" key="6">
    <source>
        <dbReference type="ARBA" id="ARBA00022490"/>
    </source>
</evidence>
<organism evidence="19 20">
    <name type="scientific">Candidatus Woesebacteria bacterium GW2011_GWA1_40_45</name>
    <dbReference type="NCBI Taxonomy" id="1618554"/>
    <lineage>
        <taxon>Bacteria</taxon>
        <taxon>Candidatus Woeseibacteriota</taxon>
    </lineage>
</organism>
<dbReference type="GO" id="GO:0005829">
    <property type="term" value="C:cytosol"/>
    <property type="evidence" value="ECO:0007669"/>
    <property type="project" value="TreeGrafter"/>
</dbReference>
<dbReference type="PROSITE" id="PS51387">
    <property type="entry name" value="FAD_PCMH"/>
    <property type="match status" value="1"/>
</dbReference>
<dbReference type="PANTHER" id="PTHR21071">
    <property type="entry name" value="UDP-N-ACETYLENOLPYRUVOYLGLUCOSAMINE REDUCTASE"/>
    <property type="match status" value="1"/>
</dbReference>
<keyword evidence="10" id="KW-0521">NADP</keyword>
<keyword evidence="8" id="KW-0285">Flavoprotein</keyword>
<evidence type="ECO:0000256" key="17">
    <source>
        <dbReference type="NCBIfam" id="TIGR00179"/>
    </source>
</evidence>
<accession>A0A0G0UU97</accession>
<dbReference type="InterPro" id="IPR006094">
    <property type="entry name" value="Oxid_FAD_bind_N"/>
</dbReference>
<dbReference type="GO" id="GO:0009252">
    <property type="term" value="P:peptidoglycan biosynthetic process"/>
    <property type="evidence" value="ECO:0007669"/>
    <property type="project" value="UniProtKB-UniRule"/>
</dbReference>
<dbReference type="InterPro" id="IPR016166">
    <property type="entry name" value="FAD-bd_PCMH"/>
</dbReference>
<dbReference type="EC" id="1.3.1.98" evidence="5 17"/>
<dbReference type="Pfam" id="PF02873">
    <property type="entry name" value="MurB_C"/>
    <property type="match status" value="1"/>
</dbReference>
<dbReference type="NCBIfam" id="NF010478">
    <property type="entry name" value="PRK13903.1"/>
    <property type="match status" value="1"/>
</dbReference>
<keyword evidence="12" id="KW-0573">Peptidoglycan synthesis</keyword>
<dbReference type="AlphaFoldDB" id="A0A0G0UU97"/>
<dbReference type="GO" id="GO:0071949">
    <property type="term" value="F:FAD binding"/>
    <property type="evidence" value="ECO:0007669"/>
    <property type="project" value="InterPro"/>
</dbReference>
<dbReference type="UniPathway" id="UPA00219"/>
<evidence type="ECO:0000256" key="12">
    <source>
        <dbReference type="ARBA" id="ARBA00022984"/>
    </source>
</evidence>
<keyword evidence="11" id="KW-0133">Cell shape</keyword>
<dbReference type="Pfam" id="PF01565">
    <property type="entry name" value="FAD_binding_4"/>
    <property type="match status" value="1"/>
</dbReference>
<dbReference type="SUPFAM" id="SSF56194">
    <property type="entry name" value="Uridine diphospho-N-Acetylenolpyruvylglucosamine reductase, MurB, C-terminal domain"/>
    <property type="match status" value="1"/>
</dbReference>
<evidence type="ECO:0000256" key="8">
    <source>
        <dbReference type="ARBA" id="ARBA00022630"/>
    </source>
</evidence>
<comment type="subcellular location">
    <subcellularLocation>
        <location evidence="3">Cytoplasm</location>
    </subcellularLocation>
</comment>
<comment type="catalytic activity">
    <reaction evidence="16">
        <text>UDP-N-acetyl-alpha-D-muramate + NADP(+) = UDP-N-acetyl-3-O-(1-carboxyvinyl)-alpha-D-glucosamine + NADPH + H(+)</text>
        <dbReference type="Rhea" id="RHEA:12248"/>
        <dbReference type="ChEBI" id="CHEBI:15378"/>
        <dbReference type="ChEBI" id="CHEBI:57783"/>
        <dbReference type="ChEBI" id="CHEBI:58349"/>
        <dbReference type="ChEBI" id="CHEBI:68483"/>
        <dbReference type="ChEBI" id="CHEBI:70757"/>
        <dbReference type="EC" id="1.3.1.98"/>
    </reaction>
</comment>
<proteinExistence type="inferred from homology"/>
<evidence type="ECO:0000256" key="9">
    <source>
        <dbReference type="ARBA" id="ARBA00022827"/>
    </source>
</evidence>
<dbReference type="InterPro" id="IPR016167">
    <property type="entry name" value="FAD-bd_PCMH_sub1"/>
</dbReference>
<gene>
    <name evidence="19" type="ORF">UU03_C0009G0001</name>
</gene>
<dbReference type="InterPro" id="IPR011601">
    <property type="entry name" value="MurB_C"/>
</dbReference>
<comment type="pathway">
    <text evidence="4">Cell wall biogenesis; peptidoglycan biosynthesis.</text>
</comment>
<comment type="caution">
    <text evidence="19">The sequence shown here is derived from an EMBL/GenBank/DDBJ whole genome shotgun (WGS) entry which is preliminary data.</text>
</comment>
<dbReference type="InterPro" id="IPR036318">
    <property type="entry name" value="FAD-bd_PCMH-like_sf"/>
</dbReference>
<evidence type="ECO:0000256" key="16">
    <source>
        <dbReference type="ARBA" id="ARBA00048914"/>
    </source>
</evidence>
<sequence length="315" mass="35085">MGTKNFRDLTTFRVGGKIKYYKEAKNSKEVMAAVGFAKKNNLPIFVLGGGSDILVSDKPFDGVVIKFVGSKYRVSNIGLRVLITVEAGMNWDDLVDWAVENNLQGMECLSGIPGTVGAAPIQNIGAYGQELKDVFVKLTAYDIDQGKFVKFDKEKCEFSYRESIFKKKENWQKYVIVDVTFNLIKNGKPEIKYDSLKEYLKLQNSKTPKLQEVRNAVLAIRASKFENPKDVGNAGSFFKNPIIKKSHVEKLLKEYPDISCRDNGDGTYKCSAGWLIENAGWKGKTYKSAGVSPNHALVLINPKGDARASDIIELS</sequence>
<keyword evidence="6" id="KW-0963">Cytoplasm</keyword>
<evidence type="ECO:0000256" key="14">
    <source>
        <dbReference type="ARBA" id="ARBA00023306"/>
    </source>
</evidence>
<dbReference type="SUPFAM" id="SSF56176">
    <property type="entry name" value="FAD-binding/transporter-associated domain-like"/>
    <property type="match status" value="1"/>
</dbReference>
<protein>
    <recommendedName>
        <fullName evidence="5 17">UDP-N-acetylmuramate dehydrogenase</fullName>
        <ecNumber evidence="5 17">1.3.1.98</ecNumber>
    </recommendedName>
</protein>
<dbReference type="Gene3D" id="3.90.78.10">
    <property type="entry name" value="UDP-N-acetylenolpyruvoylglucosamine reductase, C-terminal domain"/>
    <property type="match status" value="1"/>
</dbReference>
<dbReference type="Proteomes" id="UP000034613">
    <property type="component" value="Unassembled WGS sequence"/>
</dbReference>
<dbReference type="NCBIfam" id="TIGR00179">
    <property type="entry name" value="murB"/>
    <property type="match status" value="1"/>
</dbReference>
<dbReference type="HAMAP" id="MF_00037">
    <property type="entry name" value="MurB"/>
    <property type="match status" value="1"/>
</dbReference>
<keyword evidence="9" id="KW-0274">FAD</keyword>
<evidence type="ECO:0000256" key="1">
    <source>
        <dbReference type="ARBA" id="ARBA00001974"/>
    </source>
</evidence>
<dbReference type="Gene3D" id="3.30.43.10">
    <property type="entry name" value="Uridine Diphospho-n-acetylenolpyruvylglucosamine Reductase, domain 2"/>
    <property type="match status" value="1"/>
</dbReference>
<evidence type="ECO:0000259" key="18">
    <source>
        <dbReference type="PROSITE" id="PS51387"/>
    </source>
</evidence>
<evidence type="ECO:0000256" key="4">
    <source>
        <dbReference type="ARBA" id="ARBA00004752"/>
    </source>
</evidence>
<evidence type="ECO:0000313" key="20">
    <source>
        <dbReference type="Proteomes" id="UP000034613"/>
    </source>
</evidence>
<keyword evidence="14" id="KW-0131">Cell cycle</keyword>
<evidence type="ECO:0000313" key="19">
    <source>
        <dbReference type="EMBL" id="KKR63215.1"/>
    </source>
</evidence>
<evidence type="ECO:0000256" key="3">
    <source>
        <dbReference type="ARBA" id="ARBA00004496"/>
    </source>
</evidence>
<feature type="non-terminal residue" evidence="19">
    <location>
        <position position="315"/>
    </location>
</feature>
<reference evidence="19 20" key="1">
    <citation type="journal article" date="2015" name="Nature">
        <title>rRNA introns, odd ribosomes, and small enigmatic genomes across a large radiation of phyla.</title>
        <authorList>
            <person name="Brown C.T."/>
            <person name="Hug L.A."/>
            <person name="Thomas B.C."/>
            <person name="Sharon I."/>
            <person name="Castelle C.J."/>
            <person name="Singh A."/>
            <person name="Wilkins M.J."/>
            <person name="Williams K.H."/>
            <person name="Banfield J.F."/>
        </authorList>
    </citation>
    <scope>NUCLEOTIDE SEQUENCE [LARGE SCALE GENOMIC DNA]</scope>
</reference>
<feature type="domain" description="FAD-binding PCMH-type" evidence="18">
    <location>
        <begin position="13"/>
        <end position="186"/>
    </location>
</feature>
<evidence type="ECO:0000256" key="15">
    <source>
        <dbReference type="ARBA" id="ARBA00023316"/>
    </source>
</evidence>
<dbReference type="GO" id="GO:0051301">
    <property type="term" value="P:cell division"/>
    <property type="evidence" value="ECO:0007669"/>
    <property type="project" value="UniProtKB-KW"/>
</dbReference>
<dbReference type="NCBIfam" id="NF000755">
    <property type="entry name" value="PRK00046.1"/>
    <property type="match status" value="1"/>
</dbReference>
<dbReference type="GO" id="GO:0071555">
    <property type="term" value="P:cell wall organization"/>
    <property type="evidence" value="ECO:0007669"/>
    <property type="project" value="UniProtKB-KW"/>
</dbReference>
<dbReference type="Gene3D" id="3.30.465.10">
    <property type="match status" value="1"/>
</dbReference>
<evidence type="ECO:0000256" key="2">
    <source>
        <dbReference type="ARBA" id="ARBA00003921"/>
    </source>
</evidence>
<dbReference type="PANTHER" id="PTHR21071:SF4">
    <property type="entry name" value="UDP-N-ACETYLENOLPYRUVOYLGLUCOSAMINE REDUCTASE"/>
    <property type="match status" value="1"/>
</dbReference>
<dbReference type="InterPro" id="IPR016169">
    <property type="entry name" value="FAD-bd_PCMH_sub2"/>
</dbReference>
<keyword evidence="13" id="KW-0560">Oxidoreductase</keyword>
<dbReference type="GO" id="GO:0008762">
    <property type="term" value="F:UDP-N-acetylmuramate dehydrogenase activity"/>
    <property type="evidence" value="ECO:0007669"/>
    <property type="project" value="UniProtKB-UniRule"/>
</dbReference>
<comment type="function">
    <text evidence="2">Cell wall formation.</text>
</comment>
<keyword evidence="7" id="KW-0132">Cell division</keyword>
<evidence type="ECO:0000256" key="11">
    <source>
        <dbReference type="ARBA" id="ARBA00022960"/>
    </source>
</evidence>
<evidence type="ECO:0000256" key="7">
    <source>
        <dbReference type="ARBA" id="ARBA00022618"/>
    </source>
</evidence>
<comment type="cofactor">
    <cofactor evidence="1">
        <name>FAD</name>
        <dbReference type="ChEBI" id="CHEBI:57692"/>
    </cofactor>
</comment>
<evidence type="ECO:0000256" key="5">
    <source>
        <dbReference type="ARBA" id="ARBA00012518"/>
    </source>
</evidence>
<name>A0A0G0UU97_9BACT</name>
<keyword evidence="15" id="KW-0961">Cell wall biogenesis/degradation</keyword>
<evidence type="ECO:0000256" key="10">
    <source>
        <dbReference type="ARBA" id="ARBA00022857"/>
    </source>
</evidence>
<dbReference type="InterPro" id="IPR036635">
    <property type="entry name" value="MurB_C_sf"/>
</dbReference>
<evidence type="ECO:0000256" key="13">
    <source>
        <dbReference type="ARBA" id="ARBA00023002"/>
    </source>
</evidence>
<dbReference type="InterPro" id="IPR003170">
    <property type="entry name" value="MurB"/>
</dbReference>